<organism evidence="1 2">
    <name type="scientific">Paramuricea clavata</name>
    <name type="common">Red gorgonian</name>
    <name type="synonym">Violescent sea-whip</name>
    <dbReference type="NCBI Taxonomy" id="317549"/>
    <lineage>
        <taxon>Eukaryota</taxon>
        <taxon>Metazoa</taxon>
        <taxon>Cnidaria</taxon>
        <taxon>Anthozoa</taxon>
        <taxon>Octocorallia</taxon>
        <taxon>Malacalcyonacea</taxon>
        <taxon>Plexauridae</taxon>
        <taxon>Paramuricea</taxon>
    </lineage>
</organism>
<keyword evidence="2" id="KW-1185">Reference proteome</keyword>
<dbReference type="EMBL" id="CACRXK020017466">
    <property type="protein sequence ID" value="CAB4031241.1"/>
    <property type="molecule type" value="Genomic_DNA"/>
</dbReference>
<dbReference type="GO" id="GO:0051170">
    <property type="term" value="P:import into nucleus"/>
    <property type="evidence" value="ECO:0007669"/>
    <property type="project" value="TreeGrafter"/>
</dbReference>
<sequence>MAESEGAAASEDSEQTMNLKALVIGGTGAVGKCLVGELLSSKNFSKVVVLGRRNAAVPEEYNVNQSEAESEGRLVQVTVDFETLTKDSVGEHFQDGDVFFNTMGTTRKVAGSA</sequence>
<evidence type="ECO:0000313" key="2">
    <source>
        <dbReference type="Proteomes" id="UP001152795"/>
    </source>
</evidence>
<protein>
    <submittedName>
        <fullName evidence="1">Uncharacterized protein</fullName>
    </submittedName>
</protein>
<dbReference type="SUPFAM" id="SSF51735">
    <property type="entry name" value="NAD(P)-binding Rossmann-fold domains"/>
    <property type="match status" value="1"/>
</dbReference>
<gene>
    <name evidence="1" type="ORF">PACLA_8A001928</name>
</gene>
<dbReference type="Proteomes" id="UP001152795">
    <property type="component" value="Unassembled WGS sequence"/>
</dbReference>
<dbReference type="OrthoDB" id="430436at2759"/>
<feature type="non-terminal residue" evidence="1">
    <location>
        <position position="1"/>
    </location>
</feature>
<proteinExistence type="predicted"/>
<dbReference type="AlphaFoldDB" id="A0A6S7JKC7"/>
<dbReference type="GO" id="GO:0005737">
    <property type="term" value="C:cytoplasm"/>
    <property type="evidence" value="ECO:0007669"/>
    <property type="project" value="TreeGrafter"/>
</dbReference>
<accession>A0A6S7JKC7</accession>
<dbReference type="Gene3D" id="3.40.50.720">
    <property type="entry name" value="NAD(P)-binding Rossmann-like Domain"/>
    <property type="match status" value="1"/>
</dbReference>
<dbReference type="PANTHER" id="PTHR14097">
    <property type="entry name" value="OXIDOREDUCTASE HTATIP2"/>
    <property type="match status" value="1"/>
</dbReference>
<name>A0A6S7JKC7_PARCT</name>
<comment type="caution">
    <text evidence="1">The sequence shown here is derived from an EMBL/GenBank/DDBJ whole genome shotgun (WGS) entry which is preliminary data.</text>
</comment>
<dbReference type="PANTHER" id="PTHR14097:SF7">
    <property type="entry name" value="OXIDOREDUCTASE HTATIP2"/>
    <property type="match status" value="1"/>
</dbReference>
<dbReference type="InterPro" id="IPR036291">
    <property type="entry name" value="NAD(P)-bd_dom_sf"/>
</dbReference>
<evidence type="ECO:0000313" key="1">
    <source>
        <dbReference type="EMBL" id="CAB4031241.1"/>
    </source>
</evidence>
<reference evidence="1" key="1">
    <citation type="submission" date="2020-04" db="EMBL/GenBank/DDBJ databases">
        <authorList>
            <person name="Alioto T."/>
            <person name="Alioto T."/>
            <person name="Gomez Garrido J."/>
        </authorList>
    </citation>
    <scope>NUCLEOTIDE SEQUENCE</scope>
    <source>
        <strain evidence="1">A484AB</strain>
    </source>
</reference>